<dbReference type="EMBL" id="BPLR01012321">
    <property type="protein sequence ID" value="GIY53092.1"/>
    <property type="molecule type" value="Genomic_DNA"/>
</dbReference>
<organism evidence="1 2">
    <name type="scientific">Caerostris extrusa</name>
    <name type="common">Bark spider</name>
    <name type="synonym">Caerostris bankana</name>
    <dbReference type="NCBI Taxonomy" id="172846"/>
    <lineage>
        <taxon>Eukaryota</taxon>
        <taxon>Metazoa</taxon>
        <taxon>Ecdysozoa</taxon>
        <taxon>Arthropoda</taxon>
        <taxon>Chelicerata</taxon>
        <taxon>Arachnida</taxon>
        <taxon>Araneae</taxon>
        <taxon>Araneomorphae</taxon>
        <taxon>Entelegynae</taxon>
        <taxon>Araneoidea</taxon>
        <taxon>Araneidae</taxon>
        <taxon>Caerostris</taxon>
    </lineage>
</organism>
<sequence>MECLIHLIKRRTKKIGQGKTGYMKTSSSWTNESFDSRKQKACRVGEGEGMVTLKREKGCGFPASEVLRERKPNITYSAG</sequence>
<keyword evidence="2" id="KW-1185">Reference proteome</keyword>
<gene>
    <name evidence="1" type="ORF">CEXT_509711</name>
</gene>
<dbReference type="Proteomes" id="UP001054945">
    <property type="component" value="Unassembled WGS sequence"/>
</dbReference>
<proteinExistence type="predicted"/>
<evidence type="ECO:0000313" key="1">
    <source>
        <dbReference type="EMBL" id="GIY53092.1"/>
    </source>
</evidence>
<reference evidence="1 2" key="1">
    <citation type="submission" date="2021-06" db="EMBL/GenBank/DDBJ databases">
        <title>Caerostris extrusa draft genome.</title>
        <authorList>
            <person name="Kono N."/>
            <person name="Arakawa K."/>
        </authorList>
    </citation>
    <scope>NUCLEOTIDE SEQUENCE [LARGE SCALE GENOMIC DNA]</scope>
</reference>
<comment type="caution">
    <text evidence="1">The sequence shown here is derived from an EMBL/GenBank/DDBJ whole genome shotgun (WGS) entry which is preliminary data.</text>
</comment>
<accession>A0AAV4U5S9</accession>
<name>A0AAV4U5S9_CAEEX</name>
<evidence type="ECO:0000313" key="2">
    <source>
        <dbReference type="Proteomes" id="UP001054945"/>
    </source>
</evidence>
<dbReference type="AlphaFoldDB" id="A0AAV4U5S9"/>
<protein>
    <submittedName>
        <fullName evidence="1">Uncharacterized protein</fullName>
    </submittedName>
</protein>